<gene>
    <name evidence="2" type="ORF">THASP1DRAFT_27466</name>
</gene>
<dbReference type="Proteomes" id="UP000271241">
    <property type="component" value="Unassembled WGS sequence"/>
</dbReference>
<feature type="region of interest" description="Disordered" evidence="1">
    <location>
        <begin position="200"/>
        <end position="249"/>
    </location>
</feature>
<evidence type="ECO:0000313" key="3">
    <source>
        <dbReference type="Proteomes" id="UP000271241"/>
    </source>
</evidence>
<dbReference type="OrthoDB" id="5876637at2759"/>
<feature type="compositionally biased region" description="Low complexity" evidence="1">
    <location>
        <begin position="210"/>
        <end position="238"/>
    </location>
</feature>
<dbReference type="PANTHER" id="PTHR21838">
    <property type="entry name" value="COILED-COIL DOMAIN-CONTAINING PROTEIN 137"/>
    <property type="match status" value="1"/>
</dbReference>
<protein>
    <recommendedName>
        <fullName evidence="4">Coiled-coil domain-containing protein 137</fullName>
    </recommendedName>
</protein>
<dbReference type="AlphaFoldDB" id="A0A4P9XWQ0"/>
<name>A0A4P9XWQ0_9FUNG</name>
<reference evidence="3" key="1">
    <citation type="journal article" date="2018" name="Nat. Microbiol.">
        <title>Leveraging single-cell genomics to expand the fungal tree of life.</title>
        <authorList>
            <person name="Ahrendt S.R."/>
            <person name="Quandt C.A."/>
            <person name="Ciobanu D."/>
            <person name="Clum A."/>
            <person name="Salamov A."/>
            <person name="Andreopoulos B."/>
            <person name="Cheng J.F."/>
            <person name="Woyke T."/>
            <person name="Pelin A."/>
            <person name="Henrissat B."/>
            <person name="Reynolds N.K."/>
            <person name="Benny G.L."/>
            <person name="Smith M.E."/>
            <person name="James T.Y."/>
            <person name="Grigoriev I.V."/>
        </authorList>
    </citation>
    <scope>NUCLEOTIDE SEQUENCE [LARGE SCALE GENOMIC DNA]</scope>
    <source>
        <strain evidence="3">RSA 1356</strain>
    </source>
</reference>
<evidence type="ECO:0000256" key="1">
    <source>
        <dbReference type="SAM" id="MobiDB-lite"/>
    </source>
</evidence>
<feature type="compositionally biased region" description="Basic and acidic residues" evidence="1">
    <location>
        <begin position="161"/>
        <end position="177"/>
    </location>
</feature>
<feature type="region of interest" description="Disordered" evidence="1">
    <location>
        <begin position="140"/>
        <end position="178"/>
    </location>
</feature>
<organism evidence="2 3">
    <name type="scientific">Thamnocephalis sphaerospora</name>
    <dbReference type="NCBI Taxonomy" id="78915"/>
    <lineage>
        <taxon>Eukaryota</taxon>
        <taxon>Fungi</taxon>
        <taxon>Fungi incertae sedis</taxon>
        <taxon>Zoopagomycota</taxon>
        <taxon>Zoopagomycotina</taxon>
        <taxon>Zoopagomycetes</taxon>
        <taxon>Zoopagales</taxon>
        <taxon>Sigmoideomycetaceae</taxon>
        <taxon>Thamnocephalis</taxon>
    </lineage>
</organism>
<proteinExistence type="predicted"/>
<feature type="compositionally biased region" description="Basic and acidic residues" evidence="1">
    <location>
        <begin position="46"/>
        <end position="61"/>
    </location>
</feature>
<accession>A0A4P9XWQ0</accession>
<evidence type="ECO:0008006" key="4">
    <source>
        <dbReference type="Google" id="ProtNLM"/>
    </source>
</evidence>
<dbReference type="PANTHER" id="PTHR21838:SF2">
    <property type="entry name" value="COILED-COIL DOMAIN-CONTAINING PROTEIN 137"/>
    <property type="match status" value="1"/>
</dbReference>
<dbReference type="EMBL" id="KZ992438">
    <property type="protein sequence ID" value="RKP10758.1"/>
    <property type="molecule type" value="Genomic_DNA"/>
</dbReference>
<feature type="compositionally biased region" description="Basic and acidic residues" evidence="1">
    <location>
        <begin position="70"/>
        <end position="92"/>
    </location>
</feature>
<keyword evidence="3" id="KW-1185">Reference proteome</keyword>
<sequence length="298" mass="33610">MPTKRKRTRAPGQERPAAEMDLPPSAPLGGVSLAEKRGSKRKKGRSQPEKEGGPTKQELADYPRAFRTLLRQEELVKRKKEREQEVQREQQKKAPKARKNGENAGSEAKAGKNNTNTMKMQVGESYNEYSRRLKTQTRQILNDMNGESQAKVDRKKRWRAKMKEKEERKKLKAREDQEALDFDDLQDRVQFGEVVQQPPTLTVAPKARGKAAQQLAANKAKAAGKAASADTTSTPAAARPKTLGDVAADDLRAQNRRRLKDMSAATRRILDTERDRVVNAYRTAKEAKLKARLQQEQS</sequence>
<dbReference type="InterPro" id="IPR026680">
    <property type="entry name" value="CCDC137"/>
</dbReference>
<evidence type="ECO:0000313" key="2">
    <source>
        <dbReference type="EMBL" id="RKP10758.1"/>
    </source>
</evidence>
<dbReference type="GO" id="GO:0005634">
    <property type="term" value="C:nucleus"/>
    <property type="evidence" value="ECO:0007669"/>
    <property type="project" value="TreeGrafter"/>
</dbReference>
<feature type="region of interest" description="Disordered" evidence="1">
    <location>
        <begin position="1"/>
        <end position="119"/>
    </location>
</feature>